<organism evidence="2 3">
    <name type="scientific">Bradyrhizobium betae</name>
    <dbReference type="NCBI Taxonomy" id="244734"/>
    <lineage>
        <taxon>Bacteria</taxon>
        <taxon>Pseudomonadati</taxon>
        <taxon>Pseudomonadota</taxon>
        <taxon>Alphaproteobacteria</taxon>
        <taxon>Hyphomicrobiales</taxon>
        <taxon>Nitrobacteraceae</taxon>
        <taxon>Bradyrhizobium</taxon>
    </lineage>
</organism>
<sequence length="313" mass="33698">MHFVSDTEVTKALTFPILIAALEEAHCRPKMEVLDAFLGGEGAQYVIRSAVDPGRYMASKMFTSFPANLAEGKMPAVQAVCVLFDGSNGKPLAAMDGTEITHWRTAADSALGTKLLAPPNPKTLLCVGAGEMSEWLIRGHRTVRPSLQRVMIWNRNPDRAANLARRLAKDGVKAETITDLDAATREADLITTCTRAHQPLIKGRNLRPGTHLDLVGGYTPQTREADDDAAKMSRVFVDRRESAFHGVGDILQPIASGAISDADVLGDLYDLAGGRVQGRTSPSDITFFKNAGGGHLDLMTCEAVFNQLGTKLG</sequence>
<dbReference type="InterPro" id="IPR003462">
    <property type="entry name" value="ODC_Mu_crystall"/>
</dbReference>
<dbReference type="SUPFAM" id="SSF51735">
    <property type="entry name" value="NAD(P)-binding Rossmann-fold domains"/>
    <property type="match status" value="1"/>
</dbReference>
<dbReference type="InterPro" id="IPR023401">
    <property type="entry name" value="ODC_N"/>
</dbReference>
<dbReference type="EMBL" id="MZXW01000015">
    <property type="protein sequence ID" value="RXT50082.1"/>
    <property type="molecule type" value="Genomic_DNA"/>
</dbReference>
<dbReference type="Proteomes" id="UP000290819">
    <property type="component" value="Unassembled WGS sequence"/>
</dbReference>
<dbReference type="PIRSF" id="PIRSF001439">
    <property type="entry name" value="CryM"/>
    <property type="match status" value="1"/>
</dbReference>
<dbReference type="PANTHER" id="PTHR13812">
    <property type="entry name" value="KETIMINE REDUCTASE MU-CRYSTALLIN"/>
    <property type="match status" value="1"/>
</dbReference>
<keyword evidence="3" id="KW-1185">Reference proteome</keyword>
<dbReference type="Gene3D" id="3.30.1780.10">
    <property type="entry name" value="ornithine cyclodeaminase, domain 1"/>
    <property type="match status" value="1"/>
</dbReference>
<comment type="similarity">
    <text evidence="1">Belongs to the ornithine cyclodeaminase/mu-crystallin family.</text>
</comment>
<dbReference type="PANTHER" id="PTHR13812:SF19">
    <property type="entry name" value="KETIMINE REDUCTASE MU-CRYSTALLIN"/>
    <property type="match status" value="1"/>
</dbReference>
<comment type="caution">
    <text evidence="2">The sequence shown here is derived from an EMBL/GenBank/DDBJ whole genome shotgun (WGS) entry which is preliminary data.</text>
</comment>
<dbReference type="RefSeq" id="WP_129269477.1">
    <property type="nucleotide sequence ID" value="NZ_MZXW01000015.1"/>
</dbReference>
<dbReference type="Gene3D" id="3.40.50.720">
    <property type="entry name" value="NAD(P)-binding Rossmann-like Domain"/>
    <property type="match status" value="1"/>
</dbReference>
<dbReference type="Pfam" id="PF02423">
    <property type="entry name" value="OCD_Mu_crystall"/>
    <property type="match status" value="1"/>
</dbReference>
<dbReference type="AlphaFoldDB" id="A0A4Q1VEE8"/>
<reference evidence="2 3" key="1">
    <citation type="submission" date="2017-03" db="EMBL/GenBank/DDBJ databases">
        <authorList>
            <person name="Safronova V.I."/>
            <person name="Sazanova A.L."/>
            <person name="Chirak E.R."/>
        </authorList>
    </citation>
    <scope>NUCLEOTIDE SEQUENCE [LARGE SCALE GENOMIC DNA]</scope>
    <source>
        <strain evidence="2 3">Opo-243</strain>
    </source>
</reference>
<evidence type="ECO:0000256" key="1">
    <source>
        <dbReference type="ARBA" id="ARBA00008903"/>
    </source>
</evidence>
<dbReference type="InterPro" id="IPR036291">
    <property type="entry name" value="NAD(P)-bd_dom_sf"/>
</dbReference>
<proteinExistence type="inferred from homology"/>
<evidence type="ECO:0000313" key="2">
    <source>
        <dbReference type="EMBL" id="RXT50082.1"/>
    </source>
</evidence>
<name>A0A4Q1VEE8_9BRAD</name>
<gene>
    <name evidence="2" type="ORF">B5V03_09520</name>
</gene>
<protein>
    <submittedName>
        <fullName evidence="2">Dehydrogenase</fullName>
    </submittedName>
</protein>
<dbReference type="GO" id="GO:0005737">
    <property type="term" value="C:cytoplasm"/>
    <property type="evidence" value="ECO:0007669"/>
    <property type="project" value="TreeGrafter"/>
</dbReference>
<dbReference type="GO" id="GO:0016491">
    <property type="term" value="F:oxidoreductase activity"/>
    <property type="evidence" value="ECO:0007669"/>
    <property type="project" value="UniProtKB-ARBA"/>
</dbReference>
<dbReference type="OrthoDB" id="9785971at2"/>
<accession>A0A4Q1VEE8</accession>
<evidence type="ECO:0000313" key="3">
    <source>
        <dbReference type="Proteomes" id="UP000290819"/>
    </source>
</evidence>
<dbReference type="GO" id="GO:0019752">
    <property type="term" value="P:carboxylic acid metabolic process"/>
    <property type="evidence" value="ECO:0007669"/>
    <property type="project" value="UniProtKB-ARBA"/>
</dbReference>
<dbReference type="FunFam" id="3.40.50.720:FF:000311">
    <property type="entry name" value="Ornithine cyclodeaminase"/>
    <property type="match status" value="1"/>
</dbReference>